<dbReference type="Proteomes" id="UP000688947">
    <property type="component" value="Unassembled WGS sequence"/>
</dbReference>
<dbReference type="VEuPathDB" id="FungiDB:PC110_g17546"/>
<comment type="caution">
    <text evidence="1">The sequence shown here is derived from an EMBL/GenBank/DDBJ whole genome shotgun (WGS) entry which is preliminary data.</text>
</comment>
<evidence type="ECO:0000313" key="1">
    <source>
        <dbReference type="EMBL" id="KAG6947764.1"/>
    </source>
</evidence>
<gene>
    <name evidence="1" type="ORF">JG687_00015895</name>
</gene>
<dbReference type="AlphaFoldDB" id="A0A8T1TXI0"/>
<protein>
    <submittedName>
        <fullName evidence="1">Uncharacterized protein</fullName>
    </submittedName>
</protein>
<organism evidence="1 2">
    <name type="scientific">Phytophthora cactorum</name>
    <dbReference type="NCBI Taxonomy" id="29920"/>
    <lineage>
        <taxon>Eukaryota</taxon>
        <taxon>Sar</taxon>
        <taxon>Stramenopiles</taxon>
        <taxon>Oomycota</taxon>
        <taxon>Peronosporomycetes</taxon>
        <taxon>Peronosporales</taxon>
        <taxon>Peronosporaceae</taxon>
        <taxon>Phytophthora</taxon>
    </lineage>
</organism>
<dbReference type="OrthoDB" id="118685at2759"/>
<name>A0A8T1TXI0_9STRA</name>
<sequence>MVEWLKVPEHFNLIVGKTTSDRADGFGGAQTKLSRFGKVAGYVYASCITTFNQGEPDTASTRLKWDARTCQKRWTSYFITYKTTKQRLDNENFCAQLVY</sequence>
<evidence type="ECO:0000313" key="2">
    <source>
        <dbReference type="Proteomes" id="UP000688947"/>
    </source>
</evidence>
<accession>A0A8T1TXI0</accession>
<proteinExistence type="predicted"/>
<reference evidence="1" key="1">
    <citation type="submission" date="2021-01" db="EMBL/GenBank/DDBJ databases">
        <title>Phytophthora aleatoria, a newly-described species from Pinus radiata is distinct from Phytophthora cactorum isolates based on comparative genomics.</title>
        <authorList>
            <person name="Mcdougal R."/>
            <person name="Panda P."/>
            <person name="Williams N."/>
            <person name="Studholme D.J."/>
        </authorList>
    </citation>
    <scope>NUCLEOTIDE SEQUENCE</scope>
    <source>
        <strain evidence="1">NZFS 3830</strain>
    </source>
</reference>
<dbReference type="EMBL" id="JAENGZ010001490">
    <property type="protein sequence ID" value="KAG6947764.1"/>
    <property type="molecule type" value="Genomic_DNA"/>
</dbReference>